<accession>A0A1I5PUX2</accession>
<dbReference type="InterPro" id="IPR053156">
    <property type="entry name" value="T6SS_TssM-like"/>
</dbReference>
<name>A0A1I5PUX2_9GAMM</name>
<evidence type="ECO:0000313" key="3">
    <source>
        <dbReference type="EMBL" id="SFP37805.1"/>
    </source>
</evidence>
<keyword evidence="1" id="KW-1133">Transmembrane helix</keyword>
<evidence type="ECO:0000313" key="4">
    <source>
        <dbReference type="Proteomes" id="UP000182692"/>
    </source>
</evidence>
<feature type="transmembrane region" description="Helical" evidence="1">
    <location>
        <begin position="36"/>
        <end position="60"/>
    </location>
</feature>
<keyword evidence="1" id="KW-0472">Membrane</keyword>
<proteinExistence type="predicted"/>
<gene>
    <name evidence="3" type="ORF">SAMN03084138_02051</name>
</gene>
<dbReference type="EMBL" id="FOWR01000013">
    <property type="protein sequence ID" value="SFP37805.1"/>
    <property type="molecule type" value="Genomic_DNA"/>
</dbReference>
<dbReference type="Pfam" id="PF14331">
    <property type="entry name" value="IcmF-related_N"/>
    <property type="match status" value="1"/>
</dbReference>
<protein>
    <submittedName>
        <fullName evidence="3">Type VI secretion protein IcmF C-terminal</fullName>
    </submittedName>
</protein>
<dbReference type="PANTHER" id="PTHR36153">
    <property type="entry name" value="INNER MEMBRANE PROTEIN-RELATED"/>
    <property type="match status" value="1"/>
</dbReference>
<dbReference type="STRING" id="1121869.SAMN03084138_02051"/>
<dbReference type="InterPro" id="IPR025743">
    <property type="entry name" value="TssM1_N"/>
</dbReference>
<feature type="transmembrane region" description="Helical" evidence="1">
    <location>
        <begin position="418"/>
        <end position="441"/>
    </location>
</feature>
<keyword evidence="1" id="KW-0812">Transmembrane</keyword>
<dbReference type="OrthoDB" id="9758229at2"/>
<reference evidence="3 4" key="1">
    <citation type="submission" date="2016-10" db="EMBL/GenBank/DDBJ databases">
        <authorList>
            <person name="de Groot N.N."/>
        </authorList>
    </citation>
    <scope>NUCLEOTIDE SEQUENCE [LARGE SCALE GENOMIC DNA]</scope>
    <source>
        <strain evidence="3 4">DSM 15893</strain>
    </source>
</reference>
<sequence length="1123" mass="126441">MKKKILALMGWLCLITLLLLLSAALFYTVNKNQWPWWYGAIGALLICAFAFTLVSLAKWIRRRRQKRLIKRMVTHDQPQLDTTEEQHKHRQTEVKSQFLAAIDTLKKSKLSAQGDPVHALPWFLVLGETDSGKTSALRKCGLTSLISKAGPKLNADSTDTCDWWFFEDAVVLDTAGRYTLPLNGDEDEYEWQEFLTLLGKHRKREPINGIVVTLPAEMLVEGDAERIKKYGTYIANRLNALTTELKARVSVYLMITKADHIFGFNEFAEQLSADKQKEALGITIEQTSEASDFIDMALNDLCDRIDALSLLSPNQVSCAELSLTDELKALKAVLNQFARSAFGHGKYHEAVLLRGIYLSSARQQHPTQSACFSQISQSTGPEREHGLFLHDFFSHLLPSQRAAYHPSSAWLNVQRKKVYTLGGVFVAILTVGALTLTYVFWQGHNQLSALQNSLVNLQQHAKQNTSPEQSLLRLSDLHTQIAGFERELPPRYLQPVSLKEPMVIALANAKDIYSENFHRQVIHPTNQRQLQWLKHAGDPSVALGAVIDNFASQLKGVDATLNDTYHPITLSTPVGQAEDSETPWLYQGVYESLFNAYLGFNTQPKQLLALRAQLDNQLNNLLAINGELSWLVNWANHHNRPVSSNEFWQLPLVSPLKIPGAYTEQGYQHIQALLTTLSALKLVDNSQVSRFNSGYAVQYLEHWRNLNLNFNQTGEGMTMAERRMVSLTVNQPDNPFAILQQRTLKALQAIAAINDVSLRSLTLAETMLKGYWAEKEQDNLNKGQAFLDSAVNSLVEGDSAYLEKIEKGKEWVGAFTQAMVVQNQNIDNQSKVTESLGRWLSGADSGAGIEDAFTATQRLENLLALAPGSTSLGGYQLFNNIYQFMLQSNMETAACRIQSAWESDVLGPLKYLPNNEKVQRLYEKKGLLDTFLTQQLTPFVSLDGRGWKPKMVQGKQIEFQPTFFNLVERGAYVRGSQRQEYTVRIRSLPVTVNRDALTYPQKTTLSLSCESGEQTLVNHNYDKKQAFKWQPSSCLTTKISIDFGDFILNKAWDGEGAFPDFLQDMAGGSLRLVPYDFSGSLLTLKKHNIKQVTINYEIQGGRSIRNWKKARRLVTPKKITHCI</sequence>
<feature type="domain" description="Type VI secretion system component TssM1 N-terminal" evidence="2">
    <location>
        <begin position="186"/>
        <end position="415"/>
    </location>
</feature>
<dbReference type="AlphaFoldDB" id="A0A1I5PUX2"/>
<dbReference type="PANTHER" id="PTHR36153:SF1">
    <property type="entry name" value="TYPE VI SECRETION SYSTEM COMPONENT TSSM1"/>
    <property type="match status" value="1"/>
</dbReference>
<organism evidence="3 4">
    <name type="scientific">Enterovibrio norvegicus DSM 15893</name>
    <dbReference type="NCBI Taxonomy" id="1121869"/>
    <lineage>
        <taxon>Bacteria</taxon>
        <taxon>Pseudomonadati</taxon>
        <taxon>Pseudomonadota</taxon>
        <taxon>Gammaproteobacteria</taxon>
        <taxon>Vibrionales</taxon>
        <taxon>Vibrionaceae</taxon>
        <taxon>Enterovibrio</taxon>
    </lineage>
</organism>
<dbReference type="Proteomes" id="UP000182692">
    <property type="component" value="Unassembled WGS sequence"/>
</dbReference>
<evidence type="ECO:0000256" key="1">
    <source>
        <dbReference type="SAM" id="Phobius"/>
    </source>
</evidence>
<evidence type="ECO:0000259" key="2">
    <source>
        <dbReference type="Pfam" id="PF14331"/>
    </source>
</evidence>